<reference evidence="2" key="1">
    <citation type="submission" date="2022-11" db="EMBL/GenBank/DDBJ databases">
        <title>Minimal conservation of predation-associated metabolite biosynthetic gene clusters underscores biosynthetic potential of Myxococcota including descriptions for ten novel species: Archangium lansinium sp. nov., Myxococcus landrumus sp. nov., Nannocystis bai.</title>
        <authorList>
            <person name="Ahearne A."/>
            <person name="Stevens C."/>
            <person name="Dowd S."/>
        </authorList>
    </citation>
    <scope>NUCLEOTIDE SEQUENCE</scope>
    <source>
        <strain evidence="2">Fl3</strain>
    </source>
</reference>
<name>A0ABY7H1A0_9BACT</name>
<gene>
    <name evidence="2" type="ORF">O0S08_42565</name>
</gene>
<evidence type="ECO:0000313" key="3">
    <source>
        <dbReference type="Proteomes" id="UP001164459"/>
    </source>
</evidence>
<dbReference type="EMBL" id="CP114040">
    <property type="protein sequence ID" value="WAS92900.1"/>
    <property type="molecule type" value="Genomic_DNA"/>
</dbReference>
<accession>A0ABY7H1A0</accession>
<dbReference type="RefSeq" id="WP_269035255.1">
    <property type="nucleotide sequence ID" value="NZ_CP114040.1"/>
</dbReference>
<feature type="compositionally biased region" description="Basic and acidic residues" evidence="1">
    <location>
        <begin position="111"/>
        <end position="132"/>
    </location>
</feature>
<evidence type="ECO:0000256" key="1">
    <source>
        <dbReference type="SAM" id="MobiDB-lite"/>
    </source>
</evidence>
<proteinExistence type="predicted"/>
<dbReference type="Proteomes" id="UP001164459">
    <property type="component" value="Chromosome"/>
</dbReference>
<feature type="region of interest" description="Disordered" evidence="1">
    <location>
        <begin position="106"/>
        <end position="132"/>
    </location>
</feature>
<keyword evidence="3" id="KW-1185">Reference proteome</keyword>
<organism evidence="2 3">
    <name type="scientific">Nannocystis punicea</name>
    <dbReference type="NCBI Taxonomy" id="2995304"/>
    <lineage>
        <taxon>Bacteria</taxon>
        <taxon>Pseudomonadati</taxon>
        <taxon>Myxococcota</taxon>
        <taxon>Polyangia</taxon>
        <taxon>Nannocystales</taxon>
        <taxon>Nannocystaceae</taxon>
        <taxon>Nannocystis</taxon>
    </lineage>
</organism>
<protein>
    <submittedName>
        <fullName evidence="2">Uncharacterized protein</fullName>
    </submittedName>
</protein>
<evidence type="ECO:0000313" key="2">
    <source>
        <dbReference type="EMBL" id="WAS92900.1"/>
    </source>
</evidence>
<sequence>MPKTTPLQHVKKLFGSKDQLVARVAELLPSSFSGESAEDFKKRLKYVANSKLIRLVEVGEKAKKLGGVQAIVDKIAELKGQAKDKDFKAALAKFSVPSLVDLHQSLTRKAKTTEAKPAEAKKTEKKADKKKA</sequence>